<evidence type="ECO:0000256" key="1">
    <source>
        <dbReference type="SAM" id="MobiDB-lite"/>
    </source>
</evidence>
<organism evidence="3">
    <name type="scientific">viral metagenome</name>
    <dbReference type="NCBI Taxonomy" id="1070528"/>
    <lineage>
        <taxon>unclassified sequences</taxon>
        <taxon>metagenomes</taxon>
        <taxon>organismal metagenomes</taxon>
    </lineage>
</organism>
<dbReference type="InterPro" id="IPR025400">
    <property type="entry name" value="Lin1244/Lin1753-like_N"/>
</dbReference>
<dbReference type="AlphaFoldDB" id="A0A6H1ZXX5"/>
<proteinExistence type="predicted"/>
<dbReference type="Pfam" id="PF14297">
    <property type="entry name" value="Lin1244_N"/>
    <property type="match status" value="1"/>
</dbReference>
<protein>
    <recommendedName>
        <fullName evidence="2">Lin1244/Lin1753-like N-terminal domain-containing protein</fullName>
    </recommendedName>
</protein>
<sequence length="240" mass="28464">MKNTYYFSHDTNASRDEKILSMRVDYGWEGYGWYWAIVETMAEASNYKLKFKNGVPNRVAIAGLSLCHNIPIEKLEIFINDCIKKYGLFDTNEEYFWSRTLLKRLSMRDEKTSKLRDAGIKGAEKRWGSDSHPNREANDHPNGNKRKLKEIKLKDIKEKKKYIDVVYLTEDEYKKLVDKFGEDITKDKIEELSLYIKSQGLEKKYKDHYATILTWDRKNKKDNKTKMTMEEALKQMEVKE</sequence>
<feature type="region of interest" description="Disordered" evidence="1">
    <location>
        <begin position="123"/>
        <end position="144"/>
    </location>
</feature>
<evidence type="ECO:0000313" key="3">
    <source>
        <dbReference type="EMBL" id="QJA52312.1"/>
    </source>
</evidence>
<feature type="compositionally biased region" description="Basic and acidic residues" evidence="1">
    <location>
        <begin position="123"/>
        <end position="139"/>
    </location>
</feature>
<dbReference type="EMBL" id="MT144330">
    <property type="protein sequence ID" value="QJA52312.1"/>
    <property type="molecule type" value="Genomic_DNA"/>
</dbReference>
<reference evidence="3" key="1">
    <citation type="submission" date="2020-03" db="EMBL/GenBank/DDBJ databases">
        <title>The deep terrestrial virosphere.</title>
        <authorList>
            <person name="Holmfeldt K."/>
            <person name="Nilsson E."/>
            <person name="Simone D."/>
            <person name="Lopez-Fernandez M."/>
            <person name="Wu X."/>
            <person name="de Brujin I."/>
            <person name="Lundin D."/>
            <person name="Andersson A."/>
            <person name="Bertilsson S."/>
            <person name="Dopson M."/>
        </authorList>
    </citation>
    <scope>NUCLEOTIDE SEQUENCE</scope>
    <source>
        <strain evidence="3">TM448A02610</strain>
    </source>
</reference>
<feature type="domain" description="Lin1244/Lin1753-like N-terminal" evidence="2">
    <location>
        <begin position="6"/>
        <end position="100"/>
    </location>
</feature>
<gene>
    <name evidence="3" type="ORF">TM448A02610_0003</name>
</gene>
<name>A0A6H1ZXX5_9ZZZZ</name>
<evidence type="ECO:0000259" key="2">
    <source>
        <dbReference type="Pfam" id="PF14297"/>
    </source>
</evidence>
<accession>A0A6H1ZXX5</accession>